<dbReference type="Proteomes" id="UP000248079">
    <property type="component" value="Unassembled WGS sequence"/>
</dbReference>
<dbReference type="RefSeq" id="WP_110360019.1">
    <property type="nucleotide sequence ID" value="NZ_QFLI01000002.1"/>
</dbReference>
<dbReference type="GO" id="GO:0016787">
    <property type="term" value="F:hydrolase activity"/>
    <property type="evidence" value="ECO:0007669"/>
    <property type="project" value="UniProtKB-KW"/>
</dbReference>
<dbReference type="Pfam" id="PF00561">
    <property type="entry name" value="Abhydrolase_1"/>
    <property type="match status" value="1"/>
</dbReference>
<proteinExistence type="predicted"/>
<evidence type="ECO:0000313" key="3">
    <source>
        <dbReference type="EMBL" id="PXY02386.1"/>
    </source>
</evidence>
<dbReference type="AlphaFoldDB" id="A0A2V4A1A8"/>
<evidence type="ECO:0000256" key="1">
    <source>
        <dbReference type="ARBA" id="ARBA00022801"/>
    </source>
</evidence>
<sequence>MIEKLRTPEDRFSNLPDYNFKANYIENLESYEGLRAHYLDEGNGNSNETFLFLHGEPSWSYLYRKMIPVVTKNGYRAIAPDLFGFGKSDKPIDEDTYTFDFHRNFLIRLIERLDLKNITLVCQDWGGLLGLTLPMDMPERFKRLLIMNTALINGQPAGPVFAEWKHEITSQKNVDLVKLFKKHAPGIRDDEAEAYEAPFPDATYKAGVRKFPHLVAEKPDMDGVETSLKAADYWNKEWKGETFMAVGMKDPMLGPPVMAYMKELINDCPEPLEITEGGHFVQEADGEIIAQKALEHFDLIN</sequence>
<dbReference type="InterPro" id="IPR000639">
    <property type="entry name" value="Epox_hydrolase-like"/>
</dbReference>
<dbReference type="InterPro" id="IPR000073">
    <property type="entry name" value="AB_hydrolase_1"/>
</dbReference>
<evidence type="ECO:0000313" key="4">
    <source>
        <dbReference type="Proteomes" id="UP000248079"/>
    </source>
</evidence>
<dbReference type="EMBL" id="QFLI01000002">
    <property type="protein sequence ID" value="PXY02386.1"/>
    <property type="molecule type" value="Genomic_DNA"/>
</dbReference>
<keyword evidence="1" id="KW-0378">Hydrolase</keyword>
<comment type="caution">
    <text evidence="3">The sequence shown here is derived from an EMBL/GenBank/DDBJ whole genome shotgun (WGS) entry which is preliminary data.</text>
</comment>
<gene>
    <name evidence="3" type="ORF">DF185_06985</name>
</gene>
<name>A0A2V4A1A8_9BACT</name>
<feature type="domain" description="AB hydrolase-1" evidence="2">
    <location>
        <begin position="49"/>
        <end position="283"/>
    </location>
</feature>
<dbReference type="SUPFAM" id="SSF53474">
    <property type="entry name" value="alpha/beta-Hydrolases"/>
    <property type="match status" value="1"/>
</dbReference>
<dbReference type="OrthoDB" id="9809549at2"/>
<reference evidence="3 4" key="1">
    <citation type="submission" date="2018-05" db="EMBL/GenBank/DDBJ databases">
        <title>Marinifilum breve JC075T sp. nov., a marine bacterium isolated from Yongle Blue Hole in the South China Sea.</title>
        <authorList>
            <person name="Fu T."/>
        </authorList>
    </citation>
    <scope>NUCLEOTIDE SEQUENCE [LARGE SCALE GENOMIC DNA]</scope>
    <source>
        <strain evidence="3 4">JC075</strain>
    </source>
</reference>
<dbReference type="PANTHER" id="PTHR43329">
    <property type="entry name" value="EPOXIDE HYDROLASE"/>
    <property type="match status" value="1"/>
</dbReference>
<evidence type="ECO:0000259" key="2">
    <source>
        <dbReference type="Pfam" id="PF00561"/>
    </source>
</evidence>
<keyword evidence="4" id="KW-1185">Reference proteome</keyword>
<accession>A0A2V4A1A8</accession>
<dbReference type="PRINTS" id="PR00111">
    <property type="entry name" value="ABHYDROLASE"/>
</dbReference>
<organism evidence="3 4">
    <name type="scientific">Marinifilum breve</name>
    <dbReference type="NCBI Taxonomy" id="2184082"/>
    <lineage>
        <taxon>Bacteria</taxon>
        <taxon>Pseudomonadati</taxon>
        <taxon>Bacteroidota</taxon>
        <taxon>Bacteroidia</taxon>
        <taxon>Marinilabiliales</taxon>
        <taxon>Marinifilaceae</taxon>
    </lineage>
</organism>
<dbReference type="NCBIfam" id="NF002043">
    <property type="entry name" value="PRK00870.1"/>
    <property type="match status" value="1"/>
</dbReference>
<dbReference type="Gene3D" id="3.40.50.1820">
    <property type="entry name" value="alpha/beta hydrolase"/>
    <property type="match status" value="1"/>
</dbReference>
<protein>
    <submittedName>
        <fullName evidence="3">Haloalkane dehalogenase</fullName>
    </submittedName>
</protein>
<dbReference type="InterPro" id="IPR029058">
    <property type="entry name" value="AB_hydrolase_fold"/>
</dbReference>
<dbReference type="PRINTS" id="PR00412">
    <property type="entry name" value="EPOXHYDRLASE"/>
</dbReference>